<proteinExistence type="predicted"/>
<dbReference type="EMBL" id="JAMQOL010000047">
    <property type="protein sequence ID" value="MCM4082202.1"/>
    <property type="molecule type" value="Genomic_DNA"/>
</dbReference>
<gene>
    <name evidence="2" type="ORF">LXN57_32015</name>
</gene>
<organism evidence="2 3">
    <name type="scientific">Paractinoplanes hotanensis</name>
    <dbReference type="NCBI Taxonomy" id="2906497"/>
    <lineage>
        <taxon>Bacteria</taxon>
        <taxon>Bacillati</taxon>
        <taxon>Actinomycetota</taxon>
        <taxon>Actinomycetes</taxon>
        <taxon>Micromonosporales</taxon>
        <taxon>Micromonosporaceae</taxon>
        <taxon>Paractinoplanes</taxon>
    </lineage>
</organism>
<dbReference type="RefSeq" id="WP_251801922.1">
    <property type="nucleotide sequence ID" value="NZ_JAMQOL010000047.1"/>
</dbReference>
<dbReference type="Proteomes" id="UP001523216">
    <property type="component" value="Unassembled WGS sequence"/>
</dbReference>
<keyword evidence="3" id="KW-1185">Reference proteome</keyword>
<protein>
    <submittedName>
        <fullName evidence="2">Uncharacterized protein</fullName>
    </submittedName>
</protein>
<sequence length="192" mass="21898">MTTTLTVERGFPARTGYAVKLLHEAIHDVHRAVNTLDLCADAPHWPSTHQLSTWDVPRWVEIVHQFRSHAEDACACNPNDRRQAADLTEQWLHLWTQALRHIERPDCHDKYAVLRALYVVRDFADHLENAEAFPILAYDPLATAEISSDDLPIWHQVEHDNQPDNLAPADDTHDSDRAEQVPAHHGHGDPPF</sequence>
<comment type="caution">
    <text evidence="2">The sequence shown here is derived from an EMBL/GenBank/DDBJ whole genome shotgun (WGS) entry which is preliminary data.</text>
</comment>
<evidence type="ECO:0000256" key="1">
    <source>
        <dbReference type="SAM" id="MobiDB-lite"/>
    </source>
</evidence>
<name>A0ABT0Y9Q2_9ACTN</name>
<feature type="compositionally biased region" description="Basic and acidic residues" evidence="1">
    <location>
        <begin position="170"/>
        <end position="179"/>
    </location>
</feature>
<feature type="region of interest" description="Disordered" evidence="1">
    <location>
        <begin position="160"/>
        <end position="192"/>
    </location>
</feature>
<evidence type="ECO:0000313" key="2">
    <source>
        <dbReference type="EMBL" id="MCM4082202.1"/>
    </source>
</evidence>
<accession>A0ABT0Y9Q2</accession>
<evidence type="ECO:0000313" key="3">
    <source>
        <dbReference type="Proteomes" id="UP001523216"/>
    </source>
</evidence>
<reference evidence="2 3" key="1">
    <citation type="submission" date="2022-06" db="EMBL/GenBank/DDBJ databases">
        <title>Actinoplanes abujensis sp. nov., isolated from Nigerian arid soil.</title>
        <authorList>
            <person name="Ding P."/>
        </authorList>
    </citation>
    <scope>NUCLEOTIDE SEQUENCE [LARGE SCALE GENOMIC DNA]</scope>
    <source>
        <strain evidence="3">TRM88002</strain>
    </source>
</reference>